<dbReference type="Pfam" id="PF11578">
    <property type="entry name" value="DUF3237"/>
    <property type="match status" value="1"/>
</dbReference>
<dbReference type="InterPro" id="IPR020915">
    <property type="entry name" value="UPF0311"/>
</dbReference>
<evidence type="ECO:0000313" key="1">
    <source>
        <dbReference type="EMBL" id="SVA32870.1"/>
    </source>
</evidence>
<evidence type="ECO:0008006" key="2">
    <source>
        <dbReference type="Google" id="ProtNLM"/>
    </source>
</evidence>
<sequence>MKMAIADLVEMGLIDVKLGDFIEVGEGPKGTRLVVDVLEVTLTSDKVNASLATNDGADWGTVSKDGTIMSLDVRFTLKTDDGAFIYVEYGGRANLNKGLAAIAPTFQTGSEKYQWLNTVQAVAAGQVNFDTKQLIYRLYEVKVAPEEGLV</sequence>
<protein>
    <recommendedName>
        <fullName evidence="2">DUF3237 domain-containing protein</fullName>
    </recommendedName>
</protein>
<dbReference type="Gene3D" id="2.40.160.20">
    <property type="match status" value="1"/>
</dbReference>
<organism evidence="1">
    <name type="scientific">marine metagenome</name>
    <dbReference type="NCBI Taxonomy" id="408172"/>
    <lineage>
        <taxon>unclassified sequences</taxon>
        <taxon>metagenomes</taxon>
        <taxon>ecological metagenomes</taxon>
    </lineage>
</organism>
<proteinExistence type="predicted"/>
<dbReference type="PANTHER" id="PTHR37315">
    <property type="entry name" value="UPF0311 PROTEIN BLR7842"/>
    <property type="match status" value="1"/>
</dbReference>
<accession>A0A381UXM4</accession>
<reference evidence="1" key="1">
    <citation type="submission" date="2018-05" db="EMBL/GenBank/DDBJ databases">
        <authorList>
            <person name="Lanie J.A."/>
            <person name="Ng W.-L."/>
            <person name="Kazmierczak K.M."/>
            <person name="Andrzejewski T.M."/>
            <person name="Davidsen T.M."/>
            <person name="Wayne K.J."/>
            <person name="Tettelin H."/>
            <person name="Glass J.I."/>
            <person name="Rusch D."/>
            <person name="Podicherti R."/>
            <person name="Tsui H.-C.T."/>
            <person name="Winkler M.E."/>
        </authorList>
    </citation>
    <scope>NUCLEOTIDE SEQUENCE</scope>
</reference>
<dbReference type="PANTHER" id="PTHR37315:SF1">
    <property type="entry name" value="UPF0311 PROTEIN BLR7842"/>
    <property type="match status" value="1"/>
</dbReference>
<dbReference type="AlphaFoldDB" id="A0A381UXM4"/>
<gene>
    <name evidence="1" type="ORF">METZ01_LOCUS85724</name>
</gene>
<dbReference type="EMBL" id="UINC01007356">
    <property type="protein sequence ID" value="SVA32870.1"/>
    <property type="molecule type" value="Genomic_DNA"/>
</dbReference>
<name>A0A381UXM4_9ZZZZ</name>